<feature type="region of interest" description="Disordered" evidence="1">
    <location>
        <begin position="62"/>
        <end position="103"/>
    </location>
</feature>
<evidence type="ECO:0000313" key="2">
    <source>
        <dbReference type="EMBL" id="KAK0740203.1"/>
    </source>
</evidence>
<keyword evidence="3" id="KW-1185">Reference proteome</keyword>
<dbReference type="Proteomes" id="UP001172155">
    <property type="component" value="Unassembled WGS sequence"/>
</dbReference>
<sequence>MKSRLISLRPYKLQERGRKTLQPHLTVPLLSCKHPPISSFQCHQLLVANQQNAAGFSSLLQAPTPQSRPIDQLAARTNPGRSTARARRSLNLTEPEPSDPNMDGDGMLSTLGTGHWALDRSPAAMIGSRRACPFASALASPKQPPWEPHHRKLTYCRVLLAASVEQ</sequence>
<dbReference type="EMBL" id="JAUKUD010000006">
    <property type="protein sequence ID" value="KAK0740203.1"/>
    <property type="molecule type" value="Genomic_DNA"/>
</dbReference>
<organism evidence="2 3">
    <name type="scientific">Schizothecium vesticola</name>
    <dbReference type="NCBI Taxonomy" id="314040"/>
    <lineage>
        <taxon>Eukaryota</taxon>
        <taxon>Fungi</taxon>
        <taxon>Dikarya</taxon>
        <taxon>Ascomycota</taxon>
        <taxon>Pezizomycotina</taxon>
        <taxon>Sordariomycetes</taxon>
        <taxon>Sordariomycetidae</taxon>
        <taxon>Sordariales</taxon>
        <taxon>Schizotheciaceae</taxon>
        <taxon>Schizothecium</taxon>
    </lineage>
</organism>
<dbReference type="AlphaFoldDB" id="A0AA40JYP0"/>
<evidence type="ECO:0000313" key="3">
    <source>
        <dbReference type="Proteomes" id="UP001172155"/>
    </source>
</evidence>
<protein>
    <submittedName>
        <fullName evidence="2">Uncharacterized protein</fullName>
    </submittedName>
</protein>
<comment type="caution">
    <text evidence="2">The sequence shown here is derived from an EMBL/GenBank/DDBJ whole genome shotgun (WGS) entry which is preliminary data.</text>
</comment>
<gene>
    <name evidence="2" type="ORF">B0T18DRAFT_204150</name>
</gene>
<proteinExistence type="predicted"/>
<reference evidence="2" key="1">
    <citation type="submission" date="2023-06" db="EMBL/GenBank/DDBJ databases">
        <title>Genome-scale phylogeny and comparative genomics of the fungal order Sordariales.</title>
        <authorList>
            <consortium name="Lawrence Berkeley National Laboratory"/>
            <person name="Hensen N."/>
            <person name="Bonometti L."/>
            <person name="Westerberg I."/>
            <person name="Brannstrom I.O."/>
            <person name="Guillou S."/>
            <person name="Cros-Aarteil S."/>
            <person name="Calhoun S."/>
            <person name="Haridas S."/>
            <person name="Kuo A."/>
            <person name="Mondo S."/>
            <person name="Pangilinan J."/>
            <person name="Riley R."/>
            <person name="LaButti K."/>
            <person name="Andreopoulos B."/>
            <person name="Lipzen A."/>
            <person name="Chen C."/>
            <person name="Yanf M."/>
            <person name="Daum C."/>
            <person name="Ng V."/>
            <person name="Clum A."/>
            <person name="Steindorff A."/>
            <person name="Ohm R."/>
            <person name="Martin F."/>
            <person name="Silar P."/>
            <person name="Natvig D."/>
            <person name="Lalanne C."/>
            <person name="Gautier V."/>
            <person name="Ament-velasquez S.L."/>
            <person name="Kruys A."/>
            <person name="Hutchinson M.I."/>
            <person name="Powell A.J."/>
            <person name="Barry K."/>
            <person name="Miller A.N."/>
            <person name="Grigoriev I.V."/>
            <person name="Debuchy R."/>
            <person name="Gladieux P."/>
            <person name="Thoren M.H."/>
            <person name="Johannesson H."/>
        </authorList>
    </citation>
    <scope>NUCLEOTIDE SEQUENCE</scope>
    <source>
        <strain evidence="2">SMH3187-1</strain>
    </source>
</reference>
<evidence type="ECO:0000256" key="1">
    <source>
        <dbReference type="SAM" id="MobiDB-lite"/>
    </source>
</evidence>
<name>A0AA40JYP0_9PEZI</name>
<accession>A0AA40JYP0</accession>